<dbReference type="Proteomes" id="UP000054007">
    <property type="component" value="Unassembled WGS sequence"/>
</dbReference>
<gene>
    <name evidence="1" type="ORF">CYLTODRAFT_415631</name>
</gene>
<reference evidence="1 2" key="1">
    <citation type="journal article" date="2015" name="Fungal Genet. Biol.">
        <title>Evolution of novel wood decay mechanisms in Agaricales revealed by the genome sequences of Fistulina hepatica and Cylindrobasidium torrendii.</title>
        <authorList>
            <person name="Floudas D."/>
            <person name="Held B.W."/>
            <person name="Riley R."/>
            <person name="Nagy L.G."/>
            <person name="Koehler G."/>
            <person name="Ransdell A.S."/>
            <person name="Younus H."/>
            <person name="Chow J."/>
            <person name="Chiniquy J."/>
            <person name="Lipzen A."/>
            <person name="Tritt A."/>
            <person name="Sun H."/>
            <person name="Haridas S."/>
            <person name="LaButti K."/>
            <person name="Ohm R.A."/>
            <person name="Kues U."/>
            <person name="Blanchette R.A."/>
            <person name="Grigoriev I.V."/>
            <person name="Minto R.E."/>
            <person name="Hibbett D.S."/>
        </authorList>
    </citation>
    <scope>NUCLEOTIDE SEQUENCE [LARGE SCALE GENOMIC DNA]</scope>
    <source>
        <strain evidence="1 2">FP15055 ss-10</strain>
    </source>
</reference>
<dbReference type="EMBL" id="KN881029">
    <property type="protein sequence ID" value="KIY61162.1"/>
    <property type="molecule type" value="Genomic_DNA"/>
</dbReference>
<organism evidence="1 2">
    <name type="scientific">Cylindrobasidium torrendii FP15055 ss-10</name>
    <dbReference type="NCBI Taxonomy" id="1314674"/>
    <lineage>
        <taxon>Eukaryota</taxon>
        <taxon>Fungi</taxon>
        <taxon>Dikarya</taxon>
        <taxon>Basidiomycota</taxon>
        <taxon>Agaricomycotina</taxon>
        <taxon>Agaricomycetes</taxon>
        <taxon>Agaricomycetidae</taxon>
        <taxon>Agaricales</taxon>
        <taxon>Marasmiineae</taxon>
        <taxon>Physalacriaceae</taxon>
        <taxon>Cylindrobasidium</taxon>
    </lineage>
</organism>
<evidence type="ECO:0000313" key="2">
    <source>
        <dbReference type="Proteomes" id="UP000054007"/>
    </source>
</evidence>
<dbReference type="AlphaFoldDB" id="A0A0D7ASF6"/>
<protein>
    <submittedName>
        <fullName evidence="1">Uncharacterized protein</fullName>
    </submittedName>
</protein>
<accession>A0A0D7ASF6</accession>
<evidence type="ECO:0000313" key="1">
    <source>
        <dbReference type="EMBL" id="KIY61162.1"/>
    </source>
</evidence>
<keyword evidence="2" id="KW-1185">Reference proteome</keyword>
<name>A0A0D7ASF6_9AGAR</name>
<proteinExistence type="predicted"/>
<sequence length="296" mass="31908">MLCKPLPSPTYCPTSCEHFVVRAGVEINEDYIDTSPSEITALLLYAACVHPSCILVATIRFLYPLVERWNGQNERIQRAVEDKERQAATLFFLSTPKRHLSALSIVLALSLGALGSDGPLESRGNIGVGIGGMLGAYNADAGCRDSTHIFGLNVVLEASARAIVGKLAFGAQLGEVVGQIIRRTRGAWKLKIGIGIGKYDAPRLVGSNRTFTILEHAHSGLAYEVRADARNLSTVSGLINYLLSEWGKLGTRRVDYGRVSRPVSIEAASALPVTTIIRVQRNGLQHTATITAPYGP</sequence>